<proteinExistence type="predicted"/>
<reference evidence="1" key="1">
    <citation type="submission" date="2022-03" db="EMBL/GenBank/DDBJ databases">
        <authorList>
            <person name="Lindestad O."/>
        </authorList>
    </citation>
    <scope>NUCLEOTIDE SEQUENCE</scope>
</reference>
<organism evidence="1 2">
    <name type="scientific">Pararge aegeria aegeria</name>
    <dbReference type="NCBI Taxonomy" id="348720"/>
    <lineage>
        <taxon>Eukaryota</taxon>
        <taxon>Metazoa</taxon>
        <taxon>Ecdysozoa</taxon>
        <taxon>Arthropoda</taxon>
        <taxon>Hexapoda</taxon>
        <taxon>Insecta</taxon>
        <taxon>Pterygota</taxon>
        <taxon>Neoptera</taxon>
        <taxon>Endopterygota</taxon>
        <taxon>Lepidoptera</taxon>
        <taxon>Glossata</taxon>
        <taxon>Ditrysia</taxon>
        <taxon>Papilionoidea</taxon>
        <taxon>Nymphalidae</taxon>
        <taxon>Satyrinae</taxon>
        <taxon>Satyrini</taxon>
        <taxon>Parargina</taxon>
        <taxon>Pararge</taxon>
    </lineage>
</organism>
<evidence type="ECO:0000313" key="1">
    <source>
        <dbReference type="EMBL" id="CAH2240539.1"/>
    </source>
</evidence>
<sequence length="143" mass="16480">MEMEYSIANIVIRKLSPFQCCNGARRFAVSQSKRQRVAPATRVWRHNPARARQPANNHGSTFKTSNNPTTLYNIAWNYYSRKGSLQRAIRVREDVDIALSRLLNHHRHHNKLNRETSATKHISTGLLWGFPGIKILCRAEDTD</sequence>
<accession>A0A8S4RYA9</accession>
<dbReference type="EMBL" id="CAKXAJ010025532">
    <property type="protein sequence ID" value="CAH2240539.1"/>
    <property type="molecule type" value="Genomic_DNA"/>
</dbReference>
<gene>
    <name evidence="1" type="primary">jg6453</name>
    <name evidence="1" type="ORF">PAEG_LOCUS17114</name>
</gene>
<evidence type="ECO:0000313" key="2">
    <source>
        <dbReference type="Proteomes" id="UP000838756"/>
    </source>
</evidence>
<protein>
    <submittedName>
        <fullName evidence="1">Jg6453 protein</fullName>
    </submittedName>
</protein>
<dbReference type="Proteomes" id="UP000838756">
    <property type="component" value="Unassembled WGS sequence"/>
</dbReference>
<keyword evidence="2" id="KW-1185">Reference proteome</keyword>
<dbReference type="AlphaFoldDB" id="A0A8S4RYA9"/>
<comment type="caution">
    <text evidence="1">The sequence shown here is derived from an EMBL/GenBank/DDBJ whole genome shotgun (WGS) entry which is preliminary data.</text>
</comment>
<name>A0A8S4RYA9_9NEOP</name>